<name>A0AAW0U5N9_SCYPA</name>
<dbReference type="AlphaFoldDB" id="A0AAW0U5N9"/>
<evidence type="ECO:0000313" key="3">
    <source>
        <dbReference type="Proteomes" id="UP001487740"/>
    </source>
</evidence>
<reference evidence="2 3" key="1">
    <citation type="submission" date="2023-03" db="EMBL/GenBank/DDBJ databases">
        <title>High-quality genome of Scylla paramamosain provides insights in environmental adaptation.</title>
        <authorList>
            <person name="Zhang L."/>
        </authorList>
    </citation>
    <scope>NUCLEOTIDE SEQUENCE [LARGE SCALE GENOMIC DNA]</scope>
    <source>
        <strain evidence="2">LZ_2023a</strain>
        <tissue evidence="2">Muscle</tissue>
    </source>
</reference>
<organism evidence="2 3">
    <name type="scientific">Scylla paramamosain</name>
    <name type="common">Mud crab</name>
    <dbReference type="NCBI Taxonomy" id="85552"/>
    <lineage>
        <taxon>Eukaryota</taxon>
        <taxon>Metazoa</taxon>
        <taxon>Ecdysozoa</taxon>
        <taxon>Arthropoda</taxon>
        <taxon>Crustacea</taxon>
        <taxon>Multicrustacea</taxon>
        <taxon>Malacostraca</taxon>
        <taxon>Eumalacostraca</taxon>
        <taxon>Eucarida</taxon>
        <taxon>Decapoda</taxon>
        <taxon>Pleocyemata</taxon>
        <taxon>Brachyura</taxon>
        <taxon>Eubrachyura</taxon>
        <taxon>Portunoidea</taxon>
        <taxon>Portunidae</taxon>
        <taxon>Portuninae</taxon>
        <taxon>Scylla</taxon>
    </lineage>
</organism>
<sequence length="97" mass="10450">MDNEPRQAFPPTGGEPRAAPEALHHVPGVGLATAGPSKGRPATSPEPSLCPSFAFQSYDKRHPDRKTPAPSLGARRFTPARRTPLEADSRQSVPRRT</sequence>
<dbReference type="Proteomes" id="UP001487740">
    <property type="component" value="Unassembled WGS sequence"/>
</dbReference>
<protein>
    <submittedName>
        <fullName evidence="2">Uncharacterized protein</fullName>
    </submittedName>
</protein>
<evidence type="ECO:0000256" key="1">
    <source>
        <dbReference type="SAM" id="MobiDB-lite"/>
    </source>
</evidence>
<dbReference type="EMBL" id="JARAKH010000018">
    <property type="protein sequence ID" value="KAK8394718.1"/>
    <property type="molecule type" value="Genomic_DNA"/>
</dbReference>
<comment type="caution">
    <text evidence="2">The sequence shown here is derived from an EMBL/GenBank/DDBJ whole genome shotgun (WGS) entry which is preliminary data.</text>
</comment>
<evidence type="ECO:0000313" key="2">
    <source>
        <dbReference type="EMBL" id="KAK8394718.1"/>
    </source>
</evidence>
<feature type="region of interest" description="Disordered" evidence="1">
    <location>
        <begin position="1"/>
        <end position="97"/>
    </location>
</feature>
<gene>
    <name evidence="2" type="ORF">O3P69_005888</name>
</gene>
<accession>A0AAW0U5N9</accession>
<keyword evidence="3" id="KW-1185">Reference proteome</keyword>
<proteinExistence type="predicted"/>
<feature type="compositionally biased region" description="Basic and acidic residues" evidence="1">
    <location>
        <begin position="58"/>
        <end position="67"/>
    </location>
</feature>